<dbReference type="InterPro" id="IPR035906">
    <property type="entry name" value="MetI-like_sf"/>
</dbReference>
<evidence type="ECO:0000256" key="4">
    <source>
        <dbReference type="ARBA" id="ARBA00022475"/>
    </source>
</evidence>
<keyword evidence="6 8" id="KW-1133">Transmembrane helix</keyword>
<feature type="domain" description="ABC transmembrane type-1" evidence="9">
    <location>
        <begin position="58"/>
        <end position="267"/>
    </location>
</feature>
<dbReference type="EMBL" id="QPJY01000002">
    <property type="protein sequence ID" value="RCX31757.1"/>
    <property type="molecule type" value="Genomic_DNA"/>
</dbReference>
<evidence type="ECO:0000256" key="2">
    <source>
        <dbReference type="ARBA" id="ARBA00007069"/>
    </source>
</evidence>
<dbReference type="Gene3D" id="1.10.3720.10">
    <property type="entry name" value="MetI-like"/>
    <property type="match status" value="1"/>
</dbReference>
<evidence type="ECO:0000256" key="8">
    <source>
        <dbReference type="RuleBase" id="RU363032"/>
    </source>
</evidence>
<comment type="subcellular location">
    <subcellularLocation>
        <location evidence="1 8">Cell membrane</location>
        <topology evidence="1 8">Multi-pass membrane protein</topology>
    </subcellularLocation>
</comment>
<evidence type="ECO:0000313" key="10">
    <source>
        <dbReference type="EMBL" id="RCX31757.1"/>
    </source>
</evidence>
<dbReference type="AlphaFoldDB" id="A0A369CGZ4"/>
<feature type="transmembrane region" description="Helical" evidence="8">
    <location>
        <begin position="93"/>
        <end position="117"/>
    </location>
</feature>
<keyword evidence="5 8" id="KW-0812">Transmembrane</keyword>
<feature type="transmembrane region" description="Helical" evidence="8">
    <location>
        <begin position="193"/>
        <end position="226"/>
    </location>
</feature>
<dbReference type="Proteomes" id="UP000252707">
    <property type="component" value="Unassembled WGS sequence"/>
</dbReference>
<sequence length="279" mass="29997">MLANSRRKQVRLVLLAAPGSFIILLFFVLPLVVVSAEAFTTSGAFMRVFSDSLFWRGLWGTIVLSLTAASLSLLAGFGVSYQLARMSEARRTALMFFISLPLTFSGLIVAYGFILAFGRAGFVTLVLEHFGLVDAAHFAGFIYSPTGLAFAYCYYLIPRVVLVLLPVLLNFEHQQILAAQSLGAGRLRAMWDVLIPATLPSAVVAFCLVAAVAFGAYGTALALVGTQVNILPLLLYSKVSDVGSDFPAAAALSVVLLAGCTLIMAVGEMYATRRTERHR</sequence>
<dbReference type="OrthoDB" id="8404154at2"/>
<evidence type="ECO:0000259" key="9">
    <source>
        <dbReference type="PROSITE" id="PS50928"/>
    </source>
</evidence>
<feature type="transmembrane region" description="Helical" evidence="8">
    <location>
        <begin position="246"/>
        <end position="271"/>
    </location>
</feature>
<evidence type="ECO:0000256" key="5">
    <source>
        <dbReference type="ARBA" id="ARBA00022692"/>
    </source>
</evidence>
<evidence type="ECO:0000313" key="11">
    <source>
        <dbReference type="Proteomes" id="UP000252707"/>
    </source>
</evidence>
<feature type="transmembrane region" description="Helical" evidence="8">
    <location>
        <begin position="53"/>
        <end position="81"/>
    </location>
</feature>
<name>A0A369CGZ4_9GAMM</name>
<evidence type="ECO:0000256" key="7">
    <source>
        <dbReference type="ARBA" id="ARBA00023136"/>
    </source>
</evidence>
<proteinExistence type="inferred from homology"/>
<dbReference type="RefSeq" id="WP_114278609.1">
    <property type="nucleotide sequence ID" value="NZ_QPJY01000002.1"/>
</dbReference>
<evidence type="ECO:0000256" key="1">
    <source>
        <dbReference type="ARBA" id="ARBA00004651"/>
    </source>
</evidence>
<reference evidence="10 11" key="1">
    <citation type="submission" date="2018-07" db="EMBL/GenBank/DDBJ databases">
        <title>Genomic Encyclopedia of Type Strains, Phase IV (KMG-IV): sequencing the most valuable type-strain genomes for metagenomic binning, comparative biology and taxonomic classification.</title>
        <authorList>
            <person name="Goeker M."/>
        </authorList>
    </citation>
    <scope>NUCLEOTIDE SEQUENCE [LARGE SCALE GENOMIC DNA]</scope>
    <source>
        <strain evidence="10 11">DSM 26407</strain>
    </source>
</reference>
<comment type="similarity">
    <text evidence="2">Belongs to the binding-protein-dependent transport system permease family. CysTW subfamily.</text>
</comment>
<evidence type="ECO:0000256" key="3">
    <source>
        <dbReference type="ARBA" id="ARBA00022448"/>
    </source>
</evidence>
<dbReference type="GO" id="GO:0005886">
    <property type="term" value="C:plasma membrane"/>
    <property type="evidence" value="ECO:0007669"/>
    <property type="project" value="UniProtKB-SubCell"/>
</dbReference>
<keyword evidence="11" id="KW-1185">Reference proteome</keyword>
<dbReference type="GO" id="GO:0055085">
    <property type="term" value="P:transmembrane transport"/>
    <property type="evidence" value="ECO:0007669"/>
    <property type="project" value="InterPro"/>
</dbReference>
<dbReference type="SUPFAM" id="SSF161098">
    <property type="entry name" value="MetI-like"/>
    <property type="match status" value="1"/>
</dbReference>
<dbReference type="CDD" id="cd06261">
    <property type="entry name" value="TM_PBP2"/>
    <property type="match status" value="1"/>
</dbReference>
<dbReference type="PANTHER" id="PTHR42929:SF1">
    <property type="entry name" value="INNER MEMBRANE ABC TRANSPORTER PERMEASE PROTEIN YDCU-RELATED"/>
    <property type="match status" value="1"/>
</dbReference>
<keyword evidence="3 8" id="KW-0813">Transport</keyword>
<accession>A0A369CGZ4</accession>
<dbReference type="PROSITE" id="PS50928">
    <property type="entry name" value="ABC_TM1"/>
    <property type="match status" value="1"/>
</dbReference>
<keyword evidence="7 8" id="KW-0472">Membrane</keyword>
<comment type="caution">
    <text evidence="10">The sequence shown here is derived from an EMBL/GenBank/DDBJ whole genome shotgun (WGS) entry which is preliminary data.</text>
</comment>
<dbReference type="Pfam" id="PF00528">
    <property type="entry name" value="BPD_transp_1"/>
    <property type="match status" value="1"/>
</dbReference>
<dbReference type="PANTHER" id="PTHR42929">
    <property type="entry name" value="INNER MEMBRANE ABC TRANSPORTER PERMEASE PROTEIN YDCU-RELATED-RELATED"/>
    <property type="match status" value="1"/>
</dbReference>
<evidence type="ECO:0000256" key="6">
    <source>
        <dbReference type="ARBA" id="ARBA00022989"/>
    </source>
</evidence>
<dbReference type="InterPro" id="IPR000515">
    <property type="entry name" value="MetI-like"/>
</dbReference>
<protein>
    <submittedName>
        <fullName evidence="10">Putative spermidine/putrescine transport system permease protein</fullName>
    </submittedName>
</protein>
<feature type="transmembrane region" description="Helical" evidence="8">
    <location>
        <begin position="12"/>
        <end position="33"/>
    </location>
</feature>
<keyword evidence="4" id="KW-1003">Cell membrane</keyword>
<organism evidence="10 11">
    <name type="scientific">Thioalbus denitrificans</name>
    <dbReference type="NCBI Taxonomy" id="547122"/>
    <lineage>
        <taxon>Bacteria</taxon>
        <taxon>Pseudomonadati</taxon>
        <taxon>Pseudomonadota</taxon>
        <taxon>Gammaproteobacteria</taxon>
        <taxon>Chromatiales</taxon>
        <taxon>Ectothiorhodospiraceae</taxon>
        <taxon>Thioalbus</taxon>
    </lineage>
</organism>
<gene>
    <name evidence="10" type="ORF">DFQ59_102104</name>
</gene>